<dbReference type="Proteomes" id="UP000592216">
    <property type="component" value="Unassembled WGS sequence"/>
</dbReference>
<comment type="similarity">
    <text evidence="2">Belongs to the OmpP1/FadL family.</text>
</comment>
<reference evidence="9 10" key="1">
    <citation type="submission" date="2020-04" db="EMBL/GenBank/DDBJ databases">
        <title>Donghicola sp., a member of the Rhodobacteraceae family isolated from mangrove forest in Thailand.</title>
        <authorList>
            <person name="Charoenyingcharoen P."/>
            <person name="Yukphan P."/>
        </authorList>
    </citation>
    <scope>NUCLEOTIDE SEQUENCE [LARGE SCALE GENOMIC DNA]</scope>
    <source>
        <strain evidence="9 10">B5-SW-15</strain>
    </source>
</reference>
<evidence type="ECO:0000256" key="8">
    <source>
        <dbReference type="SAM" id="SignalP"/>
    </source>
</evidence>
<sequence length="394" mass="41442">MKTLLLGSAAIAVLGTSVAAGGIERSNQSTSVLYKKGNYVEFGFGEIRPSVSGKGETTGYKYDNVANDFSQKEFRAKIDLNDKLSFGMIMDSPFGADIEYGGSSTTTELGGTKAFADVKSQSFLLKYQINENASVFGGLRRQTASGEITLDGTTYGGTLQVLPPALGSTVVSAGASGYNIELSENVATGYTVGAAYEIPDIALRVALTFNTEINHKMDVSESLPVDVVVPGVGVVASSTITQDGTLDVKIPKSWNLDFQSGVAPGTLVFGSVRWVEHSAFGVYADLLGSELVSLEDTYTYTLGVGHRYSPNLAVMASISHERAGDDEVSPLAPTNGYTGISLGGAYTFDNGFELSGGATWRKVGDAKGYARDAVRANFDGNTVVGAGIKLSYNF</sequence>
<organism evidence="9 10">
    <name type="scientific">Donghicola mangrovi</name>
    <dbReference type="NCBI Taxonomy" id="2729614"/>
    <lineage>
        <taxon>Bacteria</taxon>
        <taxon>Pseudomonadati</taxon>
        <taxon>Pseudomonadota</taxon>
        <taxon>Alphaproteobacteria</taxon>
        <taxon>Rhodobacterales</taxon>
        <taxon>Roseobacteraceae</taxon>
        <taxon>Donghicola</taxon>
    </lineage>
</organism>
<evidence type="ECO:0000256" key="6">
    <source>
        <dbReference type="ARBA" id="ARBA00023136"/>
    </source>
</evidence>
<dbReference type="PANTHER" id="PTHR35093:SF8">
    <property type="entry name" value="OUTER MEMBRANE PROTEIN NMB0088-RELATED"/>
    <property type="match status" value="1"/>
</dbReference>
<dbReference type="SUPFAM" id="SSF56935">
    <property type="entry name" value="Porins"/>
    <property type="match status" value="1"/>
</dbReference>
<evidence type="ECO:0000313" key="10">
    <source>
        <dbReference type="Proteomes" id="UP000592216"/>
    </source>
</evidence>
<evidence type="ECO:0000256" key="7">
    <source>
        <dbReference type="ARBA" id="ARBA00023237"/>
    </source>
</evidence>
<dbReference type="PANTHER" id="PTHR35093">
    <property type="entry name" value="OUTER MEMBRANE PROTEIN NMB0088-RELATED"/>
    <property type="match status" value="1"/>
</dbReference>
<feature type="chain" id="PRO_5032741406" evidence="8">
    <location>
        <begin position="20"/>
        <end position="394"/>
    </location>
</feature>
<dbReference type="InterPro" id="IPR005017">
    <property type="entry name" value="OMPP1/FadL/TodX"/>
</dbReference>
<keyword evidence="6" id="KW-0472">Membrane</keyword>
<dbReference type="GO" id="GO:0009279">
    <property type="term" value="C:cell outer membrane"/>
    <property type="evidence" value="ECO:0007669"/>
    <property type="project" value="UniProtKB-SubCell"/>
</dbReference>
<dbReference type="Gene3D" id="2.40.160.60">
    <property type="entry name" value="Outer membrane protein transport protein (OMPP1/FadL/TodX)"/>
    <property type="match status" value="1"/>
</dbReference>
<evidence type="ECO:0000256" key="2">
    <source>
        <dbReference type="ARBA" id="ARBA00008163"/>
    </source>
</evidence>
<comment type="caution">
    <text evidence="9">The sequence shown here is derived from an EMBL/GenBank/DDBJ whole genome shotgun (WGS) entry which is preliminary data.</text>
</comment>
<feature type="signal peptide" evidence="8">
    <location>
        <begin position="1"/>
        <end position="19"/>
    </location>
</feature>
<evidence type="ECO:0000256" key="1">
    <source>
        <dbReference type="ARBA" id="ARBA00004571"/>
    </source>
</evidence>
<keyword evidence="4" id="KW-0812">Transmembrane</keyword>
<dbReference type="EMBL" id="JABCJE010000002">
    <property type="protein sequence ID" value="NVO22885.1"/>
    <property type="molecule type" value="Genomic_DNA"/>
</dbReference>
<accession>A0A850Q8Q2</accession>
<keyword evidence="7" id="KW-0998">Cell outer membrane</keyword>
<dbReference type="AlphaFoldDB" id="A0A850Q8Q2"/>
<protein>
    <submittedName>
        <fullName evidence="9">Transporter</fullName>
    </submittedName>
</protein>
<evidence type="ECO:0000256" key="4">
    <source>
        <dbReference type="ARBA" id="ARBA00022692"/>
    </source>
</evidence>
<keyword evidence="3" id="KW-1134">Transmembrane beta strand</keyword>
<proteinExistence type="inferred from homology"/>
<keyword evidence="5 8" id="KW-0732">Signal</keyword>
<evidence type="ECO:0000256" key="5">
    <source>
        <dbReference type="ARBA" id="ARBA00022729"/>
    </source>
</evidence>
<dbReference type="Pfam" id="PF03349">
    <property type="entry name" value="Toluene_X"/>
    <property type="match status" value="1"/>
</dbReference>
<name>A0A850Q8Q2_9RHOB</name>
<gene>
    <name evidence="9" type="ORF">HJ536_05890</name>
</gene>
<dbReference type="GO" id="GO:0015483">
    <property type="term" value="F:long-chain fatty acid transporting porin activity"/>
    <property type="evidence" value="ECO:0007669"/>
    <property type="project" value="TreeGrafter"/>
</dbReference>
<dbReference type="RefSeq" id="WP_177157015.1">
    <property type="nucleotide sequence ID" value="NZ_JABCJE010000002.1"/>
</dbReference>
<evidence type="ECO:0000313" key="9">
    <source>
        <dbReference type="EMBL" id="NVO22885.1"/>
    </source>
</evidence>
<evidence type="ECO:0000256" key="3">
    <source>
        <dbReference type="ARBA" id="ARBA00022452"/>
    </source>
</evidence>
<comment type="subcellular location">
    <subcellularLocation>
        <location evidence="1">Cell outer membrane</location>
        <topology evidence="1">Multi-pass membrane protein</topology>
    </subcellularLocation>
</comment>